<reference evidence="3 4" key="1">
    <citation type="journal article" date="2022" name="Microbiol. Res.">
        <title>Comparative genome analysis, predicted lifestyle and antimicrobial strategies of Lactococcus carnosus and Lactococcus paracarnosus isolated from meat.</title>
        <authorList>
            <person name="Werum V."/>
            <person name="Ehrmann M."/>
            <person name="Vogel R."/>
            <person name="Hilgarth M."/>
        </authorList>
    </citation>
    <scope>NUCLEOTIDE SEQUENCE [LARGE SCALE GENOMIC DNA]</scope>
    <source>
        <strain evidence="3 4">TMW21897</strain>
    </source>
</reference>
<gene>
    <name evidence="3" type="ORF">GYN19_06445</name>
</gene>
<proteinExistence type="predicted"/>
<feature type="domain" description="Rolling Circle replication initiation protein N-terminal" evidence="2">
    <location>
        <begin position="15"/>
        <end position="115"/>
    </location>
</feature>
<evidence type="ECO:0000259" key="2">
    <source>
        <dbReference type="Pfam" id="PF18106"/>
    </source>
</evidence>
<organism evidence="3 4">
    <name type="scientific">Pseudolactococcus paracarnosus</name>
    <dbReference type="NCBI Taxonomy" id="2749962"/>
    <lineage>
        <taxon>Bacteria</taxon>
        <taxon>Bacillati</taxon>
        <taxon>Bacillota</taxon>
        <taxon>Bacilli</taxon>
        <taxon>Lactobacillales</taxon>
        <taxon>Streptococcaceae</taxon>
        <taxon>Pseudolactococcus</taxon>
    </lineage>
</organism>
<evidence type="ECO:0000313" key="3">
    <source>
        <dbReference type="EMBL" id="MCJ1977593.1"/>
    </source>
</evidence>
<dbReference type="Proteomes" id="UP001522462">
    <property type="component" value="Unassembled WGS sequence"/>
</dbReference>
<dbReference type="EMBL" id="JAAEDA010000008">
    <property type="protein sequence ID" value="MCJ1977593.1"/>
    <property type="molecule type" value="Genomic_DNA"/>
</dbReference>
<dbReference type="InterPro" id="IPR003491">
    <property type="entry name" value="REP-like_C"/>
</dbReference>
<dbReference type="Pfam" id="PF18106">
    <property type="entry name" value="Rol_Rep_N"/>
    <property type="match status" value="1"/>
</dbReference>
<sequence>MIEQENSFRNEQRTITLDWLTFSIKDDLSVHYFIQNVLHLNTSNFEFSDGGVARSYHYSSIAKADTIQIYYSTTEAIEKGFNRGLTFNLSGQACRQFEMLNWYRQSDWSWYDLFQSLAVYDVRCTRIDIAQDCINSNYTPQLLLQKIYDKTFVYNGTIKRINKVDAKSGTDDHFSVYIGAKPQQLNIYDKKGERLANGEIYDVDNWTRWELRLGQDKADFAFNELLNGRAVADLYNAILNAHYRFVKRTGDSNRSRRQNAKWWNHFLDTTESIKLLTEKTKPTLQKKEDWLYFGGPNKAELSLWLRDLMVYGEEKARQKIYGRILAQKEKMTDTDFIAVAQSIIETDNYNNKHDHEDMTISDLKSILKKLN</sequence>
<keyword evidence="4" id="KW-1185">Reference proteome</keyword>
<evidence type="ECO:0000313" key="4">
    <source>
        <dbReference type="Proteomes" id="UP001522462"/>
    </source>
</evidence>
<keyword evidence="3" id="KW-0648">Protein biosynthesis</keyword>
<dbReference type="Pfam" id="PF02486">
    <property type="entry name" value="Rep_trans"/>
    <property type="match status" value="1"/>
</dbReference>
<dbReference type="GO" id="GO:0003743">
    <property type="term" value="F:translation initiation factor activity"/>
    <property type="evidence" value="ECO:0007669"/>
    <property type="project" value="UniProtKB-KW"/>
</dbReference>
<name>A0ABT0AM10_9LACT</name>
<comment type="caution">
    <text evidence="3">The sequence shown here is derived from an EMBL/GenBank/DDBJ whole genome shotgun (WGS) entry which is preliminary data.</text>
</comment>
<keyword evidence="3" id="KW-0396">Initiation factor</keyword>
<dbReference type="RefSeq" id="WP_243914537.1">
    <property type="nucleotide sequence ID" value="NZ_JAAECY010000028.1"/>
</dbReference>
<dbReference type="InterPro" id="IPR040819">
    <property type="entry name" value="Rol_Rep_N"/>
</dbReference>
<evidence type="ECO:0000259" key="1">
    <source>
        <dbReference type="Pfam" id="PF02486"/>
    </source>
</evidence>
<accession>A0ABT0AM10</accession>
<feature type="domain" description="Replication initiation protein-like C-terminal" evidence="1">
    <location>
        <begin position="123"/>
        <end position="291"/>
    </location>
</feature>
<protein>
    <submittedName>
        <fullName evidence="3">Replication initiation factor domain-containing protein</fullName>
    </submittedName>
</protein>